<reference evidence="11 12" key="1">
    <citation type="journal article" date="2019" name="Int. J. Syst. Evol. Microbiol.">
        <title>The Global Catalogue of Microorganisms (GCM) 10K type strain sequencing project: providing services to taxonomists for standard genome sequencing and annotation.</title>
        <authorList>
            <consortium name="The Broad Institute Genomics Platform"/>
            <consortium name="The Broad Institute Genome Sequencing Center for Infectious Disease"/>
            <person name="Wu L."/>
            <person name="Ma J."/>
        </authorList>
    </citation>
    <scope>NUCLEOTIDE SEQUENCE [LARGE SCALE GENOMIC DNA]</scope>
    <source>
        <strain evidence="11 12">CGMCC 1.12859</strain>
    </source>
</reference>
<feature type="coiled-coil region" evidence="8">
    <location>
        <begin position="190"/>
        <end position="217"/>
    </location>
</feature>
<dbReference type="SUPFAM" id="SSF52540">
    <property type="entry name" value="P-loop containing nucleoside triphosphate hydrolases"/>
    <property type="match status" value="1"/>
</dbReference>
<feature type="binding site" evidence="7">
    <location>
        <position position="279"/>
    </location>
    <ligand>
        <name>Mg(2+)</name>
        <dbReference type="ChEBI" id="CHEBI:18420"/>
    </ligand>
</feature>
<feature type="binding site" evidence="6">
    <location>
        <begin position="395"/>
        <end position="397"/>
    </location>
    <ligand>
        <name>GTP</name>
        <dbReference type="ChEBI" id="CHEBI:37565"/>
    </ligand>
</feature>
<dbReference type="InterPro" id="IPR025121">
    <property type="entry name" value="GTPase_HflX_N"/>
</dbReference>
<evidence type="ECO:0000256" key="6">
    <source>
        <dbReference type="PIRSR" id="PIRSR006809-1"/>
    </source>
</evidence>
<dbReference type="GO" id="GO:0005737">
    <property type="term" value="C:cytoplasm"/>
    <property type="evidence" value="ECO:0007669"/>
    <property type="project" value="UniProtKB-SubCell"/>
</dbReference>
<feature type="binding site" evidence="7">
    <location>
        <position position="244"/>
    </location>
    <ligand>
        <name>Mg(2+)</name>
        <dbReference type="ChEBI" id="CHEBI:18420"/>
    </ligand>
</feature>
<evidence type="ECO:0000256" key="7">
    <source>
        <dbReference type="PIRSR" id="PIRSR006809-2"/>
    </source>
</evidence>
<feature type="compositionally biased region" description="Basic and acidic residues" evidence="9">
    <location>
        <begin position="22"/>
        <end position="43"/>
    </location>
</feature>
<evidence type="ECO:0000256" key="5">
    <source>
        <dbReference type="HAMAP-Rule" id="MF_00900"/>
    </source>
</evidence>
<dbReference type="EMBL" id="JBHUCZ010000002">
    <property type="protein sequence ID" value="MFD1566910.1"/>
    <property type="molecule type" value="Genomic_DNA"/>
</dbReference>
<evidence type="ECO:0000313" key="11">
    <source>
        <dbReference type="EMBL" id="MFD1566910.1"/>
    </source>
</evidence>
<keyword evidence="3 7" id="KW-0460">Magnesium</keyword>
<dbReference type="InterPro" id="IPR027417">
    <property type="entry name" value="P-loop_NTPase"/>
</dbReference>
<evidence type="ECO:0000256" key="9">
    <source>
        <dbReference type="SAM" id="MobiDB-lite"/>
    </source>
</evidence>
<comment type="similarity">
    <text evidence="5">Belongs to the TRAFAC class OBG-HflX-like GTPase superfamily. HflX GTPase family.</text>
</comment>
<keyword evidence="4 5" id="KW-0342">GTP-binding</keyword>
<dbReference type="HAMAP" id="MF_00900">
    <property type="entry name" value="GTPase_HflX"/>
    <property type="match status" value="1"/>
</dbReference>
<name>A0ABD6BQP5_9EURY</name>
<dbReference type="Gene3D" id="3.40.50.300">
    <property type="entry name" value="P-loop containing nucleotide triphosphate hydrolases"/>
    <property type="match status" value="1"/>
</dbReference>
<feature type="binding site" evidence="6">
    <location>
        <begin position="363"/>
        <end position="366"/>
    </location>
    <ligand>
        <name>GTP</name>
        <dbReference type="ChEBI" id="CHEBI:37565"/>
    </ligand>
</feature>
<evidence type="ECO:0000259" key="10">
    <source>
        <dbReference type="PROSITE" id="PS51705"/>
    </source>
</evidence>
<comment type="caution">
    <text evidence="11">The sequence shown here is derived from an EMBL/GenBank/DDBJ whole genome shotgun (WGS) entry which is preliminary data.</text>
</comment>
<evidence type="ECO:0000256" key="2">
    <source>
        <dbReference type="ARBA" id="ARBA00022741"/>
    </source>
</evidence>
<comment type="cofactor">
    <cofactor evidence="7">
        <name>Mg(2+)</name>
        <dbReference type="ChEBI" id="CHEBI:18420"/>
    </cofactor>
</comment>
<dbReference type="Proteomes" id="UP001597139">
    <property type="component" value="Unassembled WGS sequence"/>
</dbReference>
<keyword evidence="8" id="KW-0175">Coiled coil</keyword>
<evidence type="ECO:0000313" key="12">
    <source>
        <dbReference type="Proteomes" id="UP001597139"/>
    </source>
</evidence>
<feature type="binding site" evidence="6">
    <location>
        <begin position="237"/>
        <end position="244"/>
    </location>
    <ligand>
        <name>GTP</name>
        <dbReference type="ChEBI" id="CHEBI:37565"/>
    </ligand>
</feature>
<keyword evidence="5" id="KW-0963">Cytoplasm</keyword>
<dbReference type="RefSeq" id="WP_267646645.1">
    <property type="nucleotide sequence ID" value="NZ_JANHGR010000001.1"/>
</dbReference>
<feature type="binding site" evidence="6">
    <location>
        <begin position="298"/>
        <end position="301"/>
    </location>
    <ligand>
        <name>GTP</name>
        <dbReference type="ChEBI" id="CHEBI:37565"/>
    </ligand>
</feature>
<dbReference type="GO" id="GO:0003924">
    <property type="term" value="F:GTPase activity"/>
    <property type="evidence" value="ECO:0007669"/>
    <property type="project" value="UniProtKB-UniRule"/>
</dbReference>
<proteinExistence type="inferred from homology"/>
<evidence type="ECO:0000256" key="1">
    <source>
        <dbReference type="ARBA" id="ARBA00022723"/>
    </source>
</evidence>
<dbReference type="PROSITE" id="PS51705">
    <property type="entry name" value="G_HFLX"/>
    <property type="match status" value="1"/>
</dbReference>
<comment type="function">
    <text evidence="5">GTPase that associates with the 50S ribosomal subunit and may have a role during protein synthesis or ribosome biogenesis.</text>
</comment>
<dbReference type="PANTHER" id="PTHR10229:SF8">
    <property type="entry name" value="GTPASE HFLX"/>
    <property type="match status" value="1"/>
</dbReference>
<keyword evidence="12" id="KW-1185">Reference proteome</keyword>
<dbReference type="GO" id="GO:0046872">
    <property type="term" value="F:metal ion binding"/>
    <property type="evidence" value="ECO:0007669"/>
    <property type="project" value="UniProtKB-KW"/>
</dbReference>
<organism evidence="11 12">
    <name type="scientific">Halolamina litorea</name>
    <dbReference type="NCBI Taxonomy" id="1515593"/>
    <lineage>
        <taxon>Archaea</taxon>
        <taxon>Methanobacteriati</taxon>
        <taxon>Methanobacteriota</taxon>
        <taxon>Stenosarchaea group</taxon>
        <taxon>Halobacteria</taxon>
        <taxon>Halobacteriales</taxon>
        <taxon>Haloferacaceae</taxon>
    </lineage>
</organism>
<dbReference type="AlphaFoldDB" id="A0ABD6BQP5"/>
<protein>
    <recommendedName>
        <fullName evidence="5">GTPase HflX</fullName>
    </recommendedName>
    <alternativeName>
        <fullName evidence="5">GTP-binding protein HflX</fullName>
    </alternativeName>
</protein>
<dbReference type="Gene3D" id="3.40.50.11060">
    <property type="entry name" value="GTPase HflX, N-terminal domain"/>
    <property type="match status" value="1"/>
</dbReference>
<dbReference type="InterPro" id="IPR042108">
    <property type="entry name" value="GTPase_HflX_N_sf"/>
</dbReference>
<comment type="subunit">
    <text evidence="5">Monomer. Associates with the 50S ribosomal subunit.</text>
</comment>
<dbReference type="InterPro" id="IPR006073">
    <property type="entry name" value="GTP-bd"/>
</dbReference>
<dbReference type="InterPro" id="IPR016496">
    <property type="entry name" value="GTPase_HflX"/>
</dbReference>
<evidence type="ECO:0000256" key="3">
    <source>
        <dbReference type="ARBA" id="ARBA00022842"/>
    </source>
</evidence>
<keyword evidence="1 7" id="KW-0479">Metal-binding</keyword>
<keyword evidence="2 5" id="KW-0547">Nucleotide-binding</keyword>
<evidence type="ECO:0000256" key="4">
    <source>
        <dbReference type="ARBA" id="ARBA00023134"/>
    </source>
</evidence>
<accession>A0ABD6BQP5</accession>
<comment type="subcellular location">
    <subcellularLocation>
        <location evidence="5">Cytoplasm</location>
    </subcellularLocation>
    <text evidence="5">May associate with membranes.</text>
</comment>
<evidence type="ECO:0000256" key="8">
    <source>
        <dbReference type="SAM" id="Coils"/>
    </source>
</evidence>
<sequence length="474" mass="51483">MQDTPADGSATDEPTTNDDTTSDAHADDTRTTDTRTDDHRTIDDDQPTSDAGRTAIVVARKRDEQPDTTEIERLAAAADYAVVGAVTQRRREDNRYNLGSGKADELARRVAETGADAALFDTELTPGQYSSLTELLPDGTRIIDRHRLVLDIFEAGAGGKAARLQVKLAKLRYELPRVRQTEERTHMQKAAETGSRLVDLEKRIRTVENKLDEVADRAGERRADRREQGFDLVAIAGYTNAGKSTLLHRLAEDLSVEELAPDHEDLDGAATVEDSLFKTLDTTTRRASVDGRRVLLTDTVGLVDGIPHDLVAAFSTTLDAVADSDLALLVVDASDPLAELREKLRVSLAELDDPRGELLVVLNKADLVDDAALDARRAAVADVTDDRVGDPLAVSALAGDGTDSLREAVADALPDADATFDLPNTGETQSFLAWAHERGRASATYKGDRVEIEFTARPAVVERARSRAAELRED</sequence>
<dbReference type="PIRSF" id="PIRSF006809">
    <property type="entry name" value="GTP-binding_hflX_prd"/>
    <property type="match status" value="1"/>
</dbReference>
<dbReference type="PANTHER" id="PTHR10229">
    <property type="entry name" value="GTP-BINDING PROTEIN HFLX"/>
    <property type="match status" value="1"/>
</dbReference>
<dbReference type="NCBIfam" id="TIGR03156">
    <property type="entry name" value="GTP_HflX"/>
    <property type="match status" value="1"/>
</dbReference>
<gene>
    <name evidence="5 11" type="primary">hflX</name>
    <name evidence="11" type="ORF">ACFSAU_05340</name>
</gene>
<dbReference type="Pfam" id="PF01926">
    <property type="entry name" value="MMR_HSR1"/>
    <property type="match status" value="1"/>
</dbReference>
<feature type="domain" description="Hflx-type G" evidence="10">
    <location>
        <begin position="231"/>
        <end position="417"/>
    </location>
</feature>
<feature type="binding site" evidence="6">
    <location>
        <begin position="277"/>
        <end position="281"/>
    </location>
    <ligand>
        <name>GTP</name>
        <dbReference type="ChEBI" id="CHEBI:37565"/>
    </ligand>
</feature>
<dbReference type="InterPro" id="IPR030394">
    <property type="entry name" value="G_HFLX_dom"/>
</dbReference>
<dbReference type="GO" id="GO:0005525">
    <property type="term" value="F:GTP binding"/>
    <property type="evidence" value="ECO:0007669"/>
    <property type="project" value="UniProtKB-UniRule"/>
</dbReference>
<dbReference type="Pfam" id="PF13167">
    <property type="entry name" value="GTP-bdg_N"/>
    <property type="match status" value="1"/>
</dbReference>
<feature type="region of interest" description="Disordered" evidence="9">
    <location>
        <begin position="1"/>
        <end position="54"/>
    </location>
</feature>